<dbReference type="Proteomes" id="UP001148629">
    <property type="component" value="Unassembled WGS sequence"/>
</dbReference>
<proteinExistence type="predicted"/>
<protein>
    <submittedName>
        <fullName evidence="1">Uncharacterized protein</fullName>
    </submittedName>
</protein>
<organism evidence="1 2">
    <name type="scientific">Fusarium decemcellulare</name>
    <dbReference type="NCBI Taxonomy" id="57161"/>
    <lineage>
        <taxon>Eukaryota</taxon>
        <taxon>Fungi</taxon>
        <taxon>Dikarya</taxon>
        <taxon>Ascomycota</taxon>
        <taxon>Pezizomycotina</taxon>
        <taxon>Sordariomycetes</taxon>
        <taxon>Hypocreomycetidae</taxon>
        <taxon>Hypocreales</taxon>
        <taxon>Nectriaceae</taxon>
        <taxon>Fusarium</taxon>
        <taxon>Fusarium decemcellulare species complex</taxon>
    </lineage>
</organism>
<evidence type="ECO:0000313" key="1">
    <source>
        <dbReference type="EMBL" id="KAJ3502404.1"/>
    </source>
</evidence>
<gene>
    <name evidence="1" type="ORF">NM208_g16733</name>
</gene>
<accession>A0ACC1RC11</accession>
<evidence type="ECO:0000313" key="2">
    <source>
        <dbReference type="Proteomes" id="UP001148629"/>
    </source>
</evidence>
<keyword evidence="2" id="KW-1185">Reference proteome</keyword>
<name>A0ACC1RC11_9HYPO</name>
<comment type="caution">
    <text evidence="1">The sequence shown here is derived from an EMBL/GenBank/DDBJ whole genome shotgun (WGS) entry which is preliminary data.</text>
</comment>
<sequence>MTESAGTSAGRPRTRQRAYKKPPPLDVPHIEEDAAERKRVLNVLAQRRYRERKRLNRLKANSAENEDNKDSESHGTLSPETETPTAIEDFVDISALPSSTQATIPSANITVPVTTQSPDIMVGLDLNLSSWDPLADVALASVLPGTGIVPDFLTDDNTGAWRLLLTRPRLVLHPRPPPRRIGTFPTVTTSRYWSSPSSRL</sequence>
<dbReference type="EMBL" id="JANRMS010005410">
    <property type="protein sequence ID" value="KAJ3502404.1"/>
    <property type="molecule type" value="Genomic_DNA"/>
</dbReference>
<reference evidence="1" key="1">
    <citation type="submission" date="2022-08" db="EMBL/GenBank/DDBJ databases">
        <title>Genome Sequence of Fusarium decemcellulare.</title>
        <authorList>
            <person name="Buettner E."/>
        </authorList>
    </citation>
    <scope>NUCLEOTIDE SEQUENCE</scope>
    <source>
        <strain evidence="1">Babe19</strain>
    </source>
</reference>